<dbReference type="InterPro" id="IPR017850">
    <property type="entry name" value="Alkaline_phosphatase_core_sf"/>
</dbReference>
<accession>A0A117M5X3</accession>
<organism evidence="1 2">
    <name type="scientific">candidate division TA06 bacterium 34_109</name>
    <dbReference type="NCBI Taxonomy" id="1635277"/>
    <lineage>
        <taxon>Bacteria</taxon>
        <taxon>Bacteria division TA06</taxon>
    </lineage>
</organism>
<dbReference type="AlphaFoldDB" id="A0A117M5X3"/>
<feature type="non-terminal residue" evidence="1">
    <location>
        <position position="138"/>
    </location>
</feature>
<proteinExistence type="predicted"/>
<dbReference type="EMBL" id="LGGX01000028">
    <property type="protein sequence ID" value="KUK86125.1"/>
    <property type="molecule type" value="Genomic_DNA"/>
</dbReference>
<name>A0A117M5X3_UNCT6</name>
<dbReference type="Pfam" id="PF01663">
    <property type="entry name" value="Phosphodiest"/>
    <property type="match status" value="1"/>
</dbReference>
<evidence type="ECO:0000313" key="2">
    <source>
        <dbReference type="Proteomes" id="UP000053467"/>
    </source>
</evidence>
<dbReference type="SUPFAM" id="SSF53649">
    <property type="entry name" value="Alkaline phosphatase-like"/>
    <property type="match status" value="1"/>
</dbReference>
<sequence>MGKKVIIVGIDGGTFTLIDRFIDKGKLPFFKFLKENSIYSFMDSVDQDTRVPISPTIWTSLATGKSAEKHKIVSFFNLQQDIQSARLFEILNHYGLTVGTFGWELTWPPEDYGGFTIPCSMARDNRTFPSYLSPIMEL</sequence>
<dbReference type="Proteomes" id="UP000053467">
    <property type="component" value="Unassembled WGS sequence"/>
</dbReference>
<evidence type="ECO:0000313" key="1">
    <source>
        <dbReference type="EMBL" id="KUK86125.1"/>
    </source>
</evidence>
<protein>
    <submittedName>
        <fullName evidence="1">Type I phosphodiesterase/nucleotide pyrophosphatase</fullName>
    </submittedName>
</protein>
<dbReference type="InterPro" id="IPR002591">
    <property type="entry name" value="Phosphodiest/P_Trfase"/>
</dbReference>
<comment type="caution">
    <text evidence="1">The sequence shown here is derived from an EMBL/GenBank/DDBJ whole genome shotgun (WGS) entry which is preliminary data.</text>
</comment>
<dbReference type="Gene3D" id="3.40.720.10">
    <property type="entry name" value="Alkaline Phosphatase, subunit A"/>
    <property type="match status" value="1"/>
</dbReference>
<reference evidence="2" key="1">
    <citation type="journal article" date="2015" name="MBio">
        <title>Genome-Resolved Metagenomic Analysis Reveals Roles for Candidate Phyla and Other Microbial Community Members in Biogeochemical Transformations in Oil Reservoirs.</title>
        <authorList>
            <person name="Hu P."/>
            <person name="Tom L."/>
            <person name="Singh A."/>
            <person name="Thomas B.C."/>
            <person name="Baker B.J."/>
            <person name="Piceno Y.M."/>
            <person name="Andersen G.L."/>
            <person name="Banfield J.F."/>
        </authorList>
    </citation>
    <scope>NUCLEOTIDE SEQUENCE [LARGE SCALE GENOMIC DNA]</scope>
</reference>
<gene>
    <name evidence="1" type="ORF">XE03_1717</name>
</gene>